<dbReference type="InterPro" id="IPR027417">
    <property type="entry name" value="P-loop_NTPase"/>
</dbReference>
<dbReference type="SMART" id="SM00382">
    <property type="entry name" value="AAA"/>
    <property type="match status" value="2"/>
</dbReference>
<dbReference type="Gene3D" id="3.40.50.300">
    <property type="entry name" value="P-loop containing nucleotide triphosphate hydrolases"/>
    <property type="match status" value="2"/>
</dbReference>
<dbReference type="CDD" id="cd03257">
    <property type="entry name" value="ABC_NikE_OppD_transporters"/>
    <property type="match status" value="2"/>
</dbReference>
<dbReference type="InterPro" id="IPR050319">
    <property type="entry name" value="ABC_transp_ATP-bind"/>
</dbReference>
<dbReference type="InterPro" id="IPR003593">
    <property type="entry name" value="AAA+_ATPase"/>
</dbReference>
<accession>A0ABU8Y9A7</accession>
<name>A0ABU8Y9A7_9MICO</name>
<dbReference type="SUPFAM" id="SSF52540">
    <property type="entry name" value="P-loop containing nucleoside triphosphate hydrolases"/>
    <property type="match status" value="2"/>
</dbReference>
<keyword evidence="6" id="KW-1185">Reference proteome</keyword>
<dbReference type="InterPro" id="IPR003439">
    <property type="entry name" value="ABC_transporter-like_ATP-bd"/>
</dbReference>
<dbReference type="PROSITE" id="PS50893">
    <property type="entry name" value="ABC_TRANSPORTER_2"/>
    <property type="match status" value="2"/>
</dbReference>
<keyword evidence="1" id="KW-0813">Transport</keyword>
<dbReference type="PANTHER" id="PTHR43776">
    <property type="entry name" value="TRANSPORT ATP-BINDING PROTEIN"/>
    <property type="match status" value="1"/>
</dbReference>
<dbReference type="Pfam" id="PF08352">
    <property type="entry name" value="oligo_HPY"/>
    <property type="match status" value="1"/>
</dbReference>
<sequence>MTEQTGTREQPRTTGTTDALVRVEGLTVSYRGTRVVDDVAFVIEPGGSYGLVGESGSGKSTVAGTLTASLGPDAAVGSSALVVDGVDVASLRGERLRRFRRDVVAVVHQEPGLALNPTMTVGRQVAEVLRATGSGRAAADTATIEAFTRVGLPSPTTIGVRYPHELSGGQQQRVAIAMALVARPRLLVLDEPTTGLDSTVEAGIMALIDELRTEIGFATLLISHNLPLVAAHCGRVGVLRHGVLVEEGTATQVLLHPTEPYTKQLVDALPDITTGKAGTAGKADTSADTAQHDVLATIRGLRKEYDGVVALDGIDLELRRGEVLGVVGESGSGKTTFGRALAGLVRHDGTVTLDAGDRTPTGTPPVQVVFQNADASLNPRRTVRQVLGRAIRLLHGDGTAEQLAARVGLPADVLDRRPAQLSGGQKQRVAIARAFAGPVPLVVCDEPTSALDVSVQARIIDLVLDLQRTTGTTCVFISHDLAVVRRVADRIAVFDGGRVVDVGPAERLFDAGAHPRTRELVAAALDLRRRAGLVAPAA</sequence>
<reference evidence="5 6" key="1">
    <citation type="submission" date="2024-03" db="EMBL/GenBank/DDBJ databases">
        <title>Whole genomes of four grape xylem sap localized bacterial endophytes.</title>
        <authorList>
            <person name="Kumar G."/>
            <person name="Savka M.A."/>
        </authorList>
    </citation>
    <scope>NUCLEOTIDE SEQUENCE [LARGE SCALE GENOMIC DNA]</scope>
    <source>
        <strain evidence="5 6">RIT_GXS8</strain>
    </source>
</reference>
<evidence type="ECO:0000256" key="3">
    <source>
        <dbReference type="ARBA" id="ARBA00022840"/>
    </source>
</evidence>
<dbReference type="RefSeq" id="WP_340196525.1">
    <property type="nucleotide sequence ID" value="NZ_JBBKAP010000038.1"/>
</dbReference>
<dbReference type="EMBL" id="JBBLYY010000010">
    <property type="protein sequence ID" value="MEK0170075.1"/>
    <property type="molecule type" value="Genomic_DNA"/>
</dbReference>
<feature type="domain" description="ABC transporter" evidence="4">
    <location>
        <begin position="296"/>
        <end position="521"/>
    </location>
</feature>
<feature type="domain" description="ABC transporter" evidence="4">
    <location>
        <begin position="21"/>
        <end position="266"/>
    </location>
</feature>
<dbReference type="InterPro" id="IPR013563">
    <property type="entry name" value="Oligopep_ABC_C"/>
</dbReference>
<keyword evidence="2" id="KW-0547">Nucleotide-binding</keyword>
<evidence type="ECO:0000256" key="1">
    <source>
        <dbReference type="ARBA" id="ARBA00022448"/>
    </source>
</evidence>
<protein>
    <submittedName>
        <fullName evidence="5">ABC transporter ATP-binding protein</fullName>
    </submittedName>
</protein>
<dbReference type="PROSITE" id="PS00211">
    <property type="entry name" value="ABC_TRANSPORTER_1"/>
    <property type="match status" value="2"/>
</dbReference>
<evidence type="ECO:0000259" key="4">
    <source>
        <dbReference type="PROSITE" id="PS50893"/>
    </source>
</evidence>
<proteinExistence type="predicted"/>
<comment type="caution">
    <text evidence="5">The sequence shown here is derived from an EMBL/GenBank/DDBJ whole genome shotgun (WGS) entry which is preliminary data.</text>
</comment>
<organism evidence="5 6">
    <name type="scientific">Curtobacterium citreum</name>
    <dbReference type="NCBI Taxonomy" id="2036"/>
    <lineage>
        <taxon>Bacteria</taxon>
        <taxon>Bacillati</taxon>
        <taxon>Actinomycetota</taxon>
        <taxon>Actinomycetes</taxon>
        <taxon>Micrococcales</taxon>
        <taxon>Microbacteriaceae</taxon>
        <taxon>Curtobacterium</taxon>
    </lineage>
</organism>
<dbReference type="Proteomes" id="UP001370299">
    <property type="component" value="Unassembled WGS sequence"/>
</dbReference>
<gene>
    <name evidence="5" type="ORF">WMN62_01180</name>
</gene>
<dbReference type="InterPro" id="IPR017871">
    <property type="entry name" value="ABC_transporter-like_CS"/>
</dbReference>
<evidence type="ECO:0000256" key="2">
    <source>
        <dbReference type="ARBA" id="ARBA00022741"/>
    </source>
</evidence>
<keyword evidence="3 5" id="KW-0067">ATP-binding</keyword>
<evidence type="ECO:0000313" key="6">
    <source>
        <dbReference type="Proteomes" id="UP001370299"/>
    </source>
</evidence>
<dbReference type="Pfam" id="PF00005">
    <property type="entry name" value="ABC_tran"/>
    <property type="match status" value="2"/>
</dbReference>
<dbReference type="GO" id="GO:0005524">
    <property type="term" value="F:ATP binding"/>
    <property type="evidence" value="ECO:0007669"/>
    <property type="project" value="UniProtKB-KW"/>
</dbReference>
<evidence type="ECO:0000313" key="5">
    <source>
        <dbReference type="EMBL" id="MEK0170075.1"/>
    </source>
</evidence>